<dbReference type="Proteomes" id="UP000281261">
    <property type="component" value="Unassembled WGS sequence"/>
</dbReference>
<dbReference type="PANTHER" id="PTHR42983:SF1">
    <property type="entry name" value="IRON-MOLYBDENUM PROTEIN"/>
    <property type="match status" value="1"/>
</dbReference>
<feature type="region of interest" description="Disordered" evidence="1">
    <location>
        <begin position="145"/>
        <end position="180"/>
    </location>
</feature>
<evidence type="ECO:0000313" key="3">
    <source>
        <dbReference type="EMBL" id="RLC36918.1"/>
    </source>
</evidence>
<feature type="compositionally biased region" description="Gly residues" evidence="1">
    <location>
        <begin position="158"/>
        <end position="173"/>
    </location>
</feature>
<protein>
    <recommendedName>
        <fullName evidence="2">Dinitrogenase iron-molybdenum cofactor biosynthesis domain-containing protein</fullName>
    </recommendedName>
</protein>
<sequence length="180" mass="18998">MRRPRVGADSQVGSSRRKRTSCDPVALTADILKNLNGIIVKYLAAASGADLDAKISKRFGHAAYFLVIDPETMEFTVIPGVGDESPVHGIGHFTTRDIQCVLVGNIGPSLFSDLVSAGMKVYSFHGITVREAVVKVHSGLVSPLDEPTMKRSIHEGGRGQGGGGGHSGGGHGRGLGRRQR</sequence>
<comment type="caution">
    <text evidence="3">The sequence shown here is derived from an EMBL/GenBank/DDBJ whole genome shotgun (WGS) entry which is preliminary data.</text>
</comment>
<reference evidence="3 4" key="1">
    <citation type="submission" date="2018-06" db="EMBL/GenBank/DDBJ databases">
        <title>Extensive metabolic versatility and redundancy in microbially diverse, dynamic hydrothermal sediments.</title>
        <authorList>
            <person name="Dombrowski N."/>
            <person name="Teske A."/>
            <person name="Baker B.J."/>
        </authorList>
    </citation>
    <scope>NUCLEOTIDE SEQUENCE [LARGE SCALE GENOMIC DNA]</scope>
    <source>
        <strain evidence="3">B79_G16</strain>
    </source>
</reference>
<evidence type="ECO:0000259" key="2">
    <source>
        <dbReference type="Pfam" id="PF02579"/>
    </source>
</evidence>
<evidence type="ECO:0000313" key="4">
    <source>
        <dbReference type="Proteomes" id="UP000281261"/>
    </source>
</evidence>
<gene>
    <name evidence="3" type="ORF">DRH29_03505</name>
</gene>
<name>A0A420ZC73_UNCK3</name>
<organism evidence="3 4">
    <name type="scientific">candidate division Kazan bacterium</name>
    <dbReference type="NCBI Taxonomy" id="2202143"/>
    <lineage>
        <taxon>Bacteria</taxon>
        <taxon>Bacteria division Kazan-3B-28</taxon>
    </lineage>
</organism>
<accession>A0A420ZC73</accession>
<evidence type="ECO:0000256" key="1">
    <source>
        <dbReference type="SAM" id="MobiDB-lite"/>
    </source>
</evidence>
<feature type="domain" description="Dinitrogenase iron-molybdenum cofactor biosynthesis" evidence="2">
    <location>
        <begin position="52"/>
        <end position="136"/>
    </location>
</feature>
<dbReference type="PANTHER" id="PTHR42983">
    <property type="entry name" value="DINITROGENASE IRON-MOLYBDENUM COFACTOR PROTEIN-RELATED"/>
    <property type="match status" value="1"/>
</dbReference>
<proteinExistence type="predicted"/>
<dbReference type="InterPro" id="IPR036105">
    <property type="entry name" value="DiNase_FeMo-co_biosyn_sf"/>
</dbReference>
<dbReference type="EMBL" id="QMNG01000021">
    <property type="protein sequence ID" value="RLC36918.1"/>
    <property type="molecule type" value="Genomic_DNA"/>
</dbReference>
<feature type="compositionally biased region" description="Basic and acidic residues" evidence="1">
    <location>
        <begin position="147"/>
        <end position="157"/>
    </location>
</feature>
<dbReference type="Pfam" id="PF02579">
    <property type="entry name" value="Nitro_FeMo-Co"/>
    <property type="match status" value="1"/>
</dbReference>
<dbReference type="SUPFAM" id="SSF53146">
    <property type="entry name" value="Nitrogenase accessory factor-like"/>
    <property type="match status" value="1"/>
</dbReference>
<dbReference type="InterPro" id="IPR003731">
    <property type="entry name" value="Di-Nase_FeMo-co_biosynth"/>
</dbReference>
<dbReference type="Gene3D" id="3.30.420.130">
    <property type="entry name" value="Dinitrogenase iron-molybdenum cofactor biosynthesis domain"/>
    <property type="match status" value="1"/>
</dbReference>
<dbReference type="AlphaFoldDB" id="A0A420ZC73"/>